<accession>A0A199UCJ6</accession>
<evidence type="ECO:0000313" key="1">
    <source>
        <dbReference type="EMBL" id="OAY22384.1"/>
    </source>
</evidence>
<dbReference type="AlphaFoldDB" id="A0A199UCJ6"/>
<protein>
    <submittedName>
        <fullName evidence="1">Uncharacterized protein</fullName>
    </submittedName>
</protein>
<name>A0A199UCJ6_MANES</name>
<organism evidence="1">
    <name type="scientific">Manihot esculenta</name>
    <name type="common">Cassava</name>
    <name type="synonym">Jatropha manihot</name>
    <dbReference type="NCBI Taxonomy" id="3983"/>
    <lineage>
        <taxon>Eukaryota</taxon>
        <taxon>Viridiplantae</taxon>
        <taxon>Streptophyta</taxon>
        <taxon>Embryophyta</taxon>
        <taxon>Tracheophyta</taxon>
        <taxon>Spermatophyta</taxon>
        <taxon>Magnoliopsida</taxon>
        <taxon>eudicotyledons</taxon>
        <taxon>Gunneridae</taxon>
        <taxon>Pentapetalae</taxon>
        <taxon>rosids</taxon>
        <taxon>fabids</taxon>
        <taxon>Malpighiales</taxon>
        <taxon>Euphorbiaceae</taxon>
        <taxon>Crotonoideae</taxon>
        <taxon>Manihoteae</taxon>
        <taxon>Manihot</taxon>
    </lineage>
</organism>
<dbReference type="EMBL" id="KV450437">
    <property type="protein sequence ID" value="OAY22384.1"/>
    <property type="molecule type" value="Genomic_DNA"/>
</dbReference>
<reference evidence="1" key="1">
    <citation type="submission" date="2016-02" db="EMBL/GenBank/DDBJ databases">
        <title>WGS assembly of Manihot esculenta.</title>
        <authorList>
            <person name="Bredeson J.V."/>
            <person name="Prochnik S.E."/>
            <person name="Lyons J.B."/>
            <person name="Schmutz J."/>
            <person name="Grimwood J."/>
            <person name="Vrebalov J."/>
            <person name="Bart R.S."/>
            <person name="Amuge T."/>
            <person name="Ferguson M.E."/>
            <person name="Green R."/>
            <person name="Putnam N."/>
            <person name="Stites J."/>
            <person name="Rounsley S."/>
            <person name="Rokhsar D.S."/>
        </authorList>
    </citation>
    <scope>NUCLEOTIDE SEQUENCE [LARGE SCALE GENOMIC DNA]</scope>
    <source>
        <tissue evidence="1">Leaf</tissue>
    </source>
</reference>
<sequence length="51" mass="6214">MVHFVIGLYGVMKAKHIVSYCLRKVRQEKLLWLFLFSFQLYIKRDFVFSTL</sequence>
<proteinExistence type="predicted"/>
<gene>
    <name evidence="1" type="ORF">MANES_S005900</name>
</gene>